<feature type="region of interest" description="Disordered" evidence="1">
    <location>
        <begin position="1"/>
        <end position="68"/>
    </location>
</feature>
<feature type="compositionally biased region" description="Acidic residues" evidence="1">
    <location>
        <begin position="18"/>
        <end position="44"/>
    </location>
</feature>
<keyword evidence="3" id="KW-1185">Reference proteome</keyword>
<dbReference type="EMBL" id="OX597818">
    <property type="protein sequence ID" value="CAI9723590.1"/>
    <property type="molecule type" value="Genomic_DNA"/>
</dbReference>
<accession>A0AA36F4F2</accession>
<feature type="compositionally biased region" description="Low complexity" evidence="1">
    <location>
        <begin position="55"/>
        <end position="68"/>
    </location>
</feature>
<dbReference type="AlphaFoldDB" id="A0AA36F4F2"/>
<reference evidence="2" key="1">
    <citation type="submission" date="2023-08" db="EMBL/GenBank/DDBJ databases">
        <authorList>
            <person name="Alioto T."/>
            <person name="Alioto T."/>
            <person name="Gomez Garrido J."/>
        </authorList>
    </citation>
    <scope>NUCLEOTIDE SEQUENCE</scope>
</reference>
<gene>
    <name evidence="2" type="ORF">OCTVUL_1B005485</name>
</gene>
<sequence>MEILTRNNGIEGEGGGGGEEEGGGGEGGGEEEEEEEEEEGEEENIGVVGTGENISQFSSTLSSSKSTI</sequence>
<evidence type="ECO:0000256" key="1">
    <source>
        <dbReference type="SAM" id="MobiDB-lite"/>
    </source>
</evidence>
<name>A0AA36F4F2_OCTVU</name>
<dbReference type="Proteomes" id="UP001162480">
    <property type="component" value="Chromosome 5"/>
</dbReference>
<evidence type="ECO:0000313" key="2">
    <source>
        <dbReference type="EMBL" id="CAI9723590.1"/>
    </source>
</evidence>
<proteinExistence type="predicted"/>
<evidence type="ECO:0000313" key="3">
    <source>
        <dbReference type="Proteomes" id="UP001162480"/>
    </source>
</evidence>
<organism evidence="2 3">
    <name type="scientific">Octopus vulgaris</name>
    <name type="common">Common octopus</name>
    <dbReference type="NCBI Taxonomy" id="6645"/>
    <lineage>
        <taxon>Eukaryota</taxon>
        <taxon>Metazoa</taxon>
        <taxon>Spiralia</taxon>
        <taxon>Lophotrochozoa</taxon>
        <taxon>Mollusca</taxon>
        <taxon>Cephalopoda</taxon>
        <taxon>Coleoidea</taxon>
        <taxon>Octopodiformes</taxon>
        <taxon>Octopoda</taxon>
        <taxon>Incirrata</taxon>
        <taxon>Octopodidae</taxon>
        <taxon>Octopus</taxon>
    </lineage>
</organism>
<protein>
    <submittedName>
        <fullName evidence="2">Uncharacterized protein</fullName>
    </submittedName>
</protein>